<comment type="catalytic activity">
    <reaction evidence="11 15">
        <text>Hydrolyzes the peptide bond -P2-(S-farnesyl or geranylgeranyl)C-P1'-P2'-P3'-COOH where P1' and P2' are amino acids with aliphatic side chains and P3' is any C-terminal residue.</text>
        <dbReference type="EC" id="3.4.24.84"/>
    </reaction>
</comment>
<feature type="binding site" evidence="14">
    <location>
        <position position="302"/>
    </location>
    <ligand>
        <name>Zn(2+)</name>
        <dbReference type="ChEBI" id="CHEBI:29105"/>
        <note>catalytic</note>
    </ligand>
</feature>
<dbReference type="InterPro" id="IPR032456">
    <property type="entry name" value="Peptidase_M48_N"/>
</dbReference>
<dbReference type="EMBL" id="JALJOR010000001">
    <property type="protein sequence ID" value="KAK9830225.1"/>
    <property type="molecule type" value="Genomic_DNA"/>
</dbReference>
<keyword evidence="3 15" id="KW-0812">Transmembrane</keyword>
<feature type="active site" evidence="13">
    <location>
        <position position="299"/>
    </location>
</feature>
<evidence type="ECO:0000256" key="2">
    <source>
        <dbReference type="ARBA" id="ARBA00022670"/>
    </source>
</evidence>
<evidence type="ECO:0000256" key="8">
    <source>
        <dbReference type="ARBA" id="ARBA00022989"/>
    </source>
</evidence>
<evidence type="ECO:0000256" key="13">
    <source>
        <dbReference type="PIRSR" id="PIRSR627057-1"/>
    </source>
</evidence>
<evidence type="ECO:0000313" key="19">
    <source>
        <dbReference type="Proteomes" id="UP001489004"/>
    </source>
</evidence>
<dbReference type="InterPro" id="IPR027057">
    <property type="entry name" value="CAXX_Prtase_1"/>
</dbReference>
<feature type="binding site" evidence="14">
    <location>
        <position position="377"/>
    </location>
    <ligand>
        <name>Zn(2+)</name>
        <dbReference type="ChEBI" id="CHEBI:29105"/>
        <note>catalytic</note>
    </ligand>
</feature>
<reference evidence="18 19" key="1">
    <citation type="journal article" date="2024" name="Nat. Commun.">
        <title>Phylogenomics reveals the evolutionary origins of lichenization in chlorophyte algae.</title>
        <authorList>
            <person name="Puginier C."/>
            <person name="Libourel C."/>
            <person name="Otte J."/>
            <person name="Skaloud P."/>
            <person name="Haon M."/>
            <person name="Grisel S."/>
            <person name="Petersen M."/>
            <person name="Berrin J.G."/>
            <person name="Delaux P.M."/>
            <person name="Dal Grande F."/>
            <person name="Keller J."/>
        </authorList>
    </citation>
    <scope>NUCLEOTIDE SEQUENCE [LARGE SCALE GENOMIC DNA]</scope>
    <source>
        <strain evidence="18 19">SAG 2043</strain>
    </source>
</reference>
<feature type="domain" description="CAAX prenyl protease 1 N-terminal" evidence="17">
    <location>
        <begin position="42"/>
        <end position="225"/>
    </location>
</feature>
<evidence type="ECO:0000256" key="6">
    <source>
        <dbReference type="ARBA" id="ARBA00022824"/>
    </source>
</evidence>
<keyword evidence="2 15" id="KW-0645">Protease</keyword>
<sequence>MAPVWFSQPWGGTDDKVFPFLECTVGFMLLVYALHTYLDERQYKALQKPTPPTALAKDYTISEYKKTQAYNVDKWWFALYQGLWSTTLTTVLLLNGYLPWMWDKSTAVAVKLGYDASHEIKIAIIFMALEGLKDMILGLPWSLWATFIIEERHGFNKQTLRLFFLDKLKELALALVLMPPILAGFLYILQHTGPYVALYVWAFLFGIQIFLMTIYPVAIAPLFNKFNPLPEGSLREQIEKLAGSLNFPLKKLYVIDGSTRSAHSNAYMYGFFNNKRIVLYDTLIDQCSAEQVVAVLAHELGHWKLRHTVKNLILAQVVLIAQLVLFTFLRTSKSLFVSFGFQKVQPVFIAFELFQLISAPMDQILSFLNNILSRKYEFQADHFAVELGHSQQLQEALVKLDAKNRSATHVDPWYSTYHYSHPPLIERLAAIQAASKKTE</sequence>
<dbReference type="Pfam" id="PF01435">
    <property type="entry name" value="Peptidase_M48"/>
    <property type="match status" value="1"/>
</dbReference>
<proteinExistence type="inferred from homology"/>
<evidence type="ECO:0000259" key="16">
    <source>
        <dbReference type="Pfam" id="PF01435"/>
    </source>
</evidence>
<dbReference type="AlphaFoldDB" id="A0AAW1R9I1"/>
<feature type="transmembrane region" description="Helical" evidence="15">
    <location>
        <begin position="75"/>
        <end position="102"/>
    </location>
</feature>
<dbReference type="Gene3D" id="3.30.2010.10">
    <property type="entry name" value="Metalloproteases ('zincins'), catalytic domain"/>
    <property type="match status" value="1"/>
</dbReference>
<keyword evidence="6 15" id="KW-0256">Endoplasmic reticulum</keyword>
<accession>A0AAW1R9I1</accession>
<dbReference type="GO" id="GO:0046872">
    <property type="term" value="F:metal ion binding"/>
    <property type="evidence" value="ECO:0007669"/>
    <property type="project" value="UniProtKB-UniRule"/>
</dbReference>
<evidence type="ECO:0000256" key="4">
    <source>
        <dbReference type="ARBA" id="ARBA00022723"/>
    </source>
</evidence>
<dbReference type="Pfam" id="PF16491">
    <property type="entry name" value="Peptidase_M48_N"/>
    <property type="match status" value="1"/>
</dbReference>
<keyword evidence="10 15" id="KW-0472">Membrane</keyword>
<comment type="function">
    <text evidence="15">Proteolytically removes the C-terminal three residues of farnesylated proteins.</text>
</comment>
<keyword evidence="4 14" id="KW-0479">Metal-binding</keyword>
<evidence type="ECO:0000256" key="5">
    <source>
        <dbReference type="ARBA" id="ARBA00022801"/>
    </source>
</evidence>
<name>A0AAW1R9I1_9CHLO</name>
<evidence type="ECO:0000256" key="15">
    <source>
        <dbReference type="RuleBase" id="RU366005"/>
    </source>
</evidence>
<feature type="transmembrane region" description="Helical" evidence="15">
    <location>
        <begin position="312"/>
        <end position="329"/>
    </location>
</feature>
<evidence type="ECO:0000256" key="14">
    <source>
        <dbReference type="PIRSR" id="PIRSR627057-2"/>
    </source>
</evidence>
<comment type="caution">
    <text evidence="18">The sequence shown here is derived from an EMBL/GenBank/DDBJ whole genome shotgun (WGS) entry which is preliminary data.</text>
</comment>
<feature type="transmembrane region" description="Helical" evidence="15">
    <location>
        <begin position="195"/>
        <end position="218"/>
    </location>
</feature>
<keyword evidence="7 14" id="KW-0862">Zinc</keyword>
<dbReference type="InterPro" id="IPR001915">
    <property type="entry name" value="Peptidase_M48"/>
</dbReference>
<feature type="domain" description="Peptidase M48" evidence="16">
    <location>
        <begin position="229"/>
        <end position="433"/>
    </location>
</feature>
<keyword evidence="19" id="KW-1185">Reference proteome</keyword>
<gene>
    <name evidence="18" type="ORF">WJX72_010439</name>
</gene>
<dbReference type="CDD" id="cd07343">
    <property type="entry name" value="M48A_Zmpste24p_like"/>
    <property type="match status" value="1"/>
</dbReference>
<evidence type="ECO:0000256" key="10">
    <source>
        <dbReference type="ARBA" id="ARBA00023136"/>
    </source>
</evidence>
<comment type="cofactor">
    <cofactor evidence="14 15">
        <name>Zn(2+)</name>
        <dbReference type="ChEBI" id="CHEBI:29105"/>
    </cofactor>
    <text evidence="14 15">Binds 1 zinc ion per subunit.</text>
</comment>
<feature type="binding site" evidence="14">
    <location>
        <position position="298"/>
    </location>
    <ligand>
        <name>Zn(2+)</name>
        <dbReference type="ChEBI" id="CHEBI:29105"/>
        <note>catalytic</note>
    </ligand>
</feature>
<feature type="transmembrane region" description="Helical" evidence="15">
    <location>
        <begin position="17"/>
        <end position="38"/>
    </location>
</feature>
<protein>
    <recommendedName>
        <fullName evidence="15">CAAX prenyl protease</fullName>
        <ecNumber evidence="15">3.4.24.84</ecNumber>
    </recommendedName>
</protein>
<evidence type="ECO:0000259" key="17">
    <source>
        <dbReference type="Pfam" id="PF16491"/>
    </source>
</evidence>
<keyword evidence="5 15" id="KW-0378">Hydrolase</keyword>
<evidence type="ECO:0000256" key="1">
    <source>
        <dbReference type="ARBA" id="ARBA00004477"/>
    </source>
</evidence>
<comment type="subcellular location">
    <subcellularLocation>
        <location evidence="1 15">Endoplasmic reticulum membrane</location>
        <topology evidence="1 15">Multi-pass membrane protein</topology>
    </subcellularLocation>
</comment>
<keyword evidence="8 15" id="KW-1133">Transmembrane helix</keyword>
<dbReference type="GO" id="GO:0005789">
    <property type="term" value="C:endoplasmic reticulum membrane"/>
    <property type="evidence" value="ECO:0007669"/>
    <property type="project" value="UniProtKB-SubCell"/>
</dbReference>
<evidence type="ECO:0000256" key="9">
    <source>
        <dbReference type="ARBA" id="ARBA00023049"/>
    </source>
</evidence>
<dbReference type="EC" id="3.4.24.84" evidence="15"/>
<dbReference type="FunFam" id="3.30.2010.10:FF:000005">
    <property type="entry name" value="CAAX prenyl protease"/>
    <property type="match status" value="1"/>
</dbReference>
<organism evidence="18 19">
    <name type="scientific">[Myrmecia] bisecta</name>
    <dbReference type="NCBI Taxonomy" id="41462"/>
    <lineage>
        <taxon>Eukaryota</taxon>
        <taxon>Viridiplantae</taxon>
        <taxon>Chlorophyta</taxon>
        <taxon>core chlorophytes</taxon>
        <taxon>Trebouxiophyceae</taxon>
        <taxon>Trebouxiales</taxon>
        <taxon>Trebouxiaceae</taxon>
        <taxon>Myrmecia</taxon>
    </lineage>
</organism>
<feature type="transmembrane region" description="Helical" evidence="15">
    <location>
        <begin position="170"/>
        <end position="189"/>
    </location>
</feature>
<comment type="similarity">
    <text evidence="12 15">Belongs to the peptidase M48A family.</text>
</comment>
<dbReference type="GO" id="GO:0071586">
    <property type="term" value="P:CAAX-box protein processing"/>
    <property type="evidence" value="ECO:0007669"/>
    <property type="project" value="UniProtKB-UniRule"/>
</dbReference>
<dbReference type="Proteomes" id="UP001489004">
    <property type="component" value="Unassembled WGS sequence"/>
</dbReference>
<feature type="active site" description="Proton donor" evidence="13">
    <location>
        <position position="381"/>
    </location>
</feature>
<evidence type="ECO:0000256" key="12">
    <source>
        <dbReference type="ARBA" id="ARBA00060927"/>
    </source>
</evidence>
<dbReference type="PANTHER" id="PTHR10120">
    <property type="entry name" value="CAAX PRENYL PROTEASE 1"/>
    <property type="match status" value="1"/>
</dbReference>
<evidence type="ECO:0000256" key="11">
    <source>
        <dbReference type="ARBA" id="ARBA00044456"/>
    </source>
</evidence>
<evidence type="ECO:0000256" key="7">
    <source>
        <dbReference type="ARBA" id="ARBA00022833"/>
    </source>
</evidence>
<evidence type="ECO:0000256" key="3">
    <source>
        <dbReference type="ARBA" id="ARBA00022692"/>
    </source>
</evidence>
<keyword evidence="9 15" id="KW-0482">Metalloprotease</keyword>
<dbReference type="GO" id="GO:0004222">
    <property type="term" value="F:metalloendopeptidase activity"/>
    <property type="evidence" value="ECO:0007669"/>
    <property type="project" value="UniProtKB-UniRule"/>
</dbReference>
<evidence type="ECO:0000313" key="18">
    <source>
        <dbReference type="EMBL" id="KAK9830225.1"/>
    </source>
</evidence>